<reference evidence="2 3" key="1">
    <citation type="submission" date="2023-04" db="EMBL/GenBank/DDBJ databases">
        <title>A long-awaited taxogenomic arrangement of the family Halomonadaceae.</title>
        <authorList>
            <person name="De La Haba R."/>
            <person name="Chuvochina M."/>
            <person name="Wittouck S."/>
            <person name="Arahal D.R."/>
            <person name="Sanchez-Porro C."/>
            <person name="Hugenholtz P."/>
            <person name="Ventosa A."/>
        </authorList>
    </citation>
    <scope>NUCLEOTIDE SEQUENCE [LARGE SCALE GENOMIC DNA]</scope>
    <source>
        <strain evidence="2 3">DSM 17332</strain>
    </source>
</reference>
<dbReference type="Proteomes" id="UP001252270">
    <property type="component" value="Unassembled WGS sequence"/>
</dbReference>
<dbReference type="Gene3D" id="1.10.390.10">
    <property type="entry name" value="Neutral Protease Domain 2"/>
    <property type="match status" value="1"/>
</dbReference>
<feature type="signal peptide" evidence="1">
    <location>
        <begin position="1"/>
        <end position="28"/>
    </location>
</feature>
<accession>A0ABU1GLA6</accession>
<keyword evidence="3" id="KW-1185">Reference proteome</keyword>
<comment type="caution">
    <text evidence="2">The sequence shown here is derived from an EMBL/GenBank/DDBJ whole genome shotgun (WGS) entry which is preliminary data.</text>
</comment>
<dbReference type="InterPro" id="IPR027268">
    <property type="entry name" value="Peptidase_M4/M1_CTD_sf"/>
</dbReference>
<feature type="chain" id="PRO_5047375278" description="Peptidase M1 membrane alanine aminopeptidase domain-containing protein" evidence="1">
    <location>
        <begin position="29"/>
        <end position="671"/>
    </location>
</feature>
<proteinExistence type="predicted"/>
<dbReference type="SUPFAM" id="SSF55486">
    <property type="entry name" value="Metalloproteases ('zincins'), catalytic domain"/>
    <property type="match status" value="1"/>
</dbReference>
<dbReference type="EMBL" id="JARWAL010000006">
    <property type="protein sequence ID" value="MDR5892763.1"/>
    <property type="molecule type" value="Genomic_DNA"/>
</dbReference>
<dbReference type="RefSeq" id="WP_309636481.1">
    <property type="nucleotide sequence ID" value="NZ_JARWAL010000006.1"/>
</dbReference>
<evidence type="ECO:0000313" key="2">
    <source>
        <dbReference type="EMBL" id="MDR5892763.1"/>
    </source>
</evidence>
<protein>
    <recommendedName>
        <fullName evidence="4">Peptidase M1 membrane alanine aminopeptidase domain-containing protein</fullName>
    </recommendedName>
</protein>
<gene>
    <name evidence="2" type="ORF">QC820_08020</name>
</gene>
<organism evidence="2 3">
    <name type="scientific">Halomonas mongoliensis</name>
    <dbReference type="NCBI Taxonomy" id="321265"/>
    <lineage>
        <taxon>Bacteria</taxon>
        <taxon>Pseudomonadati</taxon>
        <taxon>Pseudomonadota</taxon>
        <taxon>Gammaproteobacteria</taxon>
        <taxon>Oceanospirillales</taxon>
        <taxon>Halomonadaceae</taxon>
        <taxon>Halomonas</taxon>
    </lineage>
</organism>
<name>A0ABU1GLA6_9GAMM</name>
<evidence type="ECO:0000256" key="1">
    <source>
        <dbReference type="SAM" id="SignalP"/>
    </source>
</evidence>
<sequence>MPYRLKPLSTGRAMARLAPALLAASAWAGPAAASSAPEGADAPLQEPAQRHLSLRLDPAGRTLAGELVQALPRGGQFRLLPGLEVETARCDDAPLAVAHEGEGLWRVAPCPGQISLSWSGRLGEGSGERGLRLSEAGSLLPTRAGWYPHLAERAGPLVVEVETPSTQRAVASGSLVEERTTAEGRLARFQHPHTLALEVATGPWQRREREVNGVTLRVLFPEALDAAFGATYLDRAAAHLQAFEQRLGDFPFTSFSIAASPAPVGVAFPGFTLLGERVIPLPFIPETSLPHEIMHAWWGAGVLVEYADGNWAEALTTYLADHAVAEAAGEDAELRRSWLRDLAALPPGQTGRLRDFRGGPDPAGRLIGYQHGALLFHMLRKRLGDDAFDAALGELADAWMHRRADWQALEAAFSAAAEKDLAPFFSAWRDRSGRPDLALEGVRLEDESGTLWLRGELVQRGDNAPWPLAVPLAVETASGPVTLNQDMKSERQPFGIPLGERPLALEVDPDADLARHPGALPSLLRRLLLDADTRLVALTPALEPLAERALARRLETWPAEAGLDDAPPLLVVGTTEQVAEWRRSQGLSAPPRDALKQETLETAGRARFWMHPDHPIGLLSGDDAESLALLAARLRHHGQRSHLVLDEDGETRRAGTWPAGENPLRVAFPPE</sequence>
<evidence type="ECO:0000313" key="3">
    <source>
        <dbReference type="Proteomes" id="UP001252270"/>
    </source>
</evidence>
<evidence type="ECO:0008006" key="4">
    <source>
        <dbReference type="Google" id="ProtNLM"/>
    </source>
</evidence>
<keyword evidence="1" id="KW-0732">Signal</keyword>